<name>A0A1F8D446_9BACT</name>
<dbReference type="InterPro" id="IPR011708">
    <property type="entry name" value="DNA_pol3_alpha_NTPase_dom"/>
</dbReference>
<dbReference type="GO" id="GO:0006260">
    <property type="term" value="P:DNA replication"/>
    <property type="evidence" value="ECO:0007669"/>
    <property type="project" value="UniProtKB-KW"/>
</dbReference>
<evidence type="ECO:0000256" key="4">
    <source>
        <dbReference type="ARBA" id="ARBA00022679"/>
    </source>
</evidence>
<accession>A0A1F8D446</accession>
<dbReference type="PANTHER" id="PTHR32294">
    <property type="entry name" value="DNA POLYMERASE III SUBUNIT ALPHA"/>
    <property type="match status" value="1"/>
</dbReference>
<dbReference type="Proteomes" id="UP000178330">
    <property type="component" value="Unassembled WGS sequence"/>
</dbReference>
<proteinExistence type="predicted"/>
<protein>
    <recommendedName>
        <fullName evidence="3">DNA polymerase III subunit alpha</fullName>
        <ecNumber evidence="2">2.7.7.7</ecNumber>
    </recommendedName>
</protein>
<gene>
    <name evidence="10" type="ORF">A2376_02850</name>
</gene>
<dbReference type="GO" id="GO:0005737">
    <property type="term" value="C:cytoplasm"/>
    <property type="evidence" value="ECO:0007669"/>
    <property type="project" value="UniProtKB-SubCell"/>
</dbReference>
<dbReference type="SUPFAM" id="SSF160975">
    <property type="entry name" value="AF1531-like"/>
    <property type="match status" value="1"/>
</dbReference>
<dbReference type="AlphaFoldDB" id="A0A1F8D446"/>
<dbReference type="CDD" id="cd04485">
    <property type="entry name" value="DnaE_OBF"/>
    <property type="match status" value="1"/>
</dbReference>
<dbReference type="Pfam" id="PF14579">
    <property type="entry name" value="HHH_6"/>
    <property type="match status" value="1"/>
</dbReference>
<dbReference type="InterPro" id="IPR016195">
    <property type="entry name" value="Pol/histidinol_Pase-like"/>
</dbReference>
<dbReference type="GO" id="GO:0003887">
    <property type="term" value="F:DNA-directed DNA polymerase activity"/>
    <property type="evidence" value="ECO:0007669"/>
    <property type="project" value="UniProtKB-KW"/>
</dbReference>
<keyword evidence="4" id="KW-0808">Transferase</keyword>
<evidence type="ECO:0000256" key="3">
    <source>
        <dbReference type="ARBA" id="ARBA00019114"/>
    </source>
</evidence>
<dbReference type="EMBL" id="MGIC01000031">
    <property type="protein sequence ID" value="OGM83387.1"/>
    <property type="molecule type" value="Genomic_DNA"/>
</dbReference>
<reference evidence="10 11" key="1">
    <citation type="journal article" date="2016" name="Nat. Commun.">
        <title>Thousands of microbial genomes shed light on interconnected biogeochemical processes in an aquifer system.</title>
        <authorList>
            <person name="Anantharaman K."/>
            <person name="Brown C.T."/>
            <person name="Hug L.A."/>
            <person name="Sharon I."/>
            <person name="Castelle C.J."/>
            <person name="Probst A.J."/>
            <person name="Thomas B.C."/>
            <person name="Singh A."/>
            <person name="Wilkins M.J."/>
            <person name="Karaoz U."/>
            <person name="Brodie E.L."/>
            <person name="Williams K.H."/>
            <person name="Hubbard S.S."/>
            <person name="Banfield J.F."/>
        </authorList>
    </citation>
    <scope>NUCLEOTIDE SEQUENCE [LARGE SCALE GENOMIC DNA]</scope>
</reference>
<feature type="domain" description="Polymerase/histidinol phosphatase N-terminal" evidence="9">
    <location>
        <begin position="7"/>
        <end position="74"/>
    </location>
</feature>
<evidence type="ECO:0000256" key="8">
    <source>
        <dbReference type="ARBA" id="ARBA00049244"/>
    </source>
</evidence>
<dbReference type="InterPro" id="IPR029460">
    <property type="entry name" value="DNAPol_HHH"/>
</dbReference>
<keyword evidence="7" id="KW-0239">DNA-directed DNA polymerase</keyword>
<dbReference type="Pfam" id="PF07733">
    <property type="entry name" value="DNA_pol3_alpha"/>
    <property type="match status" value="1"/>
</dbReference>
<keyword evidence="6" id="KW-0235">DNA replication</keyword>
<organism evidence="10 11">
    <name type="scientific">Candidatus Woesebacteria bacterium RIFOXYB1_FULL_47_31</name>
    <dbReference type="NCBI Taxonomy" id="1802542"/>
    <lineage>
        <taxon>Bacteria</taxon>
        <taxon>Candidatus Woeseibacteriota</taxon>
    </lineage>
</organism>
<evidence type="ECO:0000256" key="5">
    <source>
        <dbReference type="ARBA" id="ARBA00022695"/>
    </source>
</evidence>
<dbReference type="InterPro" id="IPR004365">
    <property type="entry name" value="NA-bd_OB_tRNA"/>
</dbReference>
<comment type="caution">
    <text evidence="10">The sequence shown here is derived from an EMBL/GenBank/DDBJ whole genome shotgun (WGS) entry which is preliminary data.</text>
</comment>
<dbReference type="InterPro" id="IPR004805">
    <property type="entry name" value="DnaE2/DnaE/PolC"/>
</dbReference>
<evidence type="ECO:0000256" key="1">
    <source>
        <dbReference type="ARBA" id="ARBA00004496"/>
    </source>
</evidence>
<evidence type="ECO:0000256" key="7">
    <source>
        <dbReference type="ARBA" id="ARBA00022932"/>
    </source>
</evidence>
<dbReference type="EC" id="2.7.7.7" evidence="2"/>
<dbReference type="InterPro" id="IPR004013">
    <property type="entry name" value="PHP_dom"/>
</dbReference>
<dbReference type="NCBIfam" id="TIGR00594">
    <property type="entry name" value="polc"/>
    <property type="match status" value="1"/>
</dbReference>
<dbReference type="Gene3D" id="1.10.10.1600">
    <property type="entry name" value="Bacterial DNA polymerase III alpha subunit, thumb domain"/>
    <property type="match status" value="1"/>
</dbReference>
<dbReference type="InterPro" id="IPR003141">
    <property type="entry name" value="Pol/His_phosphatase_N"/>
</dbReference>
<dbReference type="NCBIfam" id="NF004226">
    <property type="entry name" value="PRK05673.1"/>
    <property type="match status" value="1"/>
</dbReference>
<keyword evidence="5" id="KW-0548">Nucleotidyltransferase</keyword>
<evidence type="ECO:0000313" key="10">
    <source>
        <dbReference type="EMBL" id="OGM83387.1"/>
    </source>
</evidence>
<dbReference type="Pfam" id="PF01336">
    <property type="entry name" value="tRNA_anti-codon"/>
    <property type="match status" value="1"/>
</dbReference>
<dbReference type="SMART" id="SM00481">
    <property type="entry name" value="POLIIIAc"/>
    <property type="match status" value="1"/>
</dbReference>
<dbReference type="InterPro" id="IPR041931">
    <property type="entry name" value="DNA_pol3_alpha_thumb_dom"/>
</dbReference>
<dbReference type="SUPFAM" id="SSF89550">
    <property type="entry name" value="PHP domain-like"/>
    <property type="match status" value="1"/>
</dbReference>
<dbReference type="Pfam" id="PF02811">
    <property type="entry name" value="PHP"/>
    <property type="match status" value="1"/>
</dbReference>
<dbReference type="CDD" id="cd12113">
    <property type="entry name" value="PHP_PolIIIA_DnaE3"/>
    <property type="match status" value="1"/>
</dbReference>
<evidence type="ECO:0000256" key="6">
    <source>
        <dbReference type="ARBA" id="ARBA00022705"/>
    </source>
</evidence>
<dbReference type="Pfam" id="PF17657">
    <property type="entry name" value="DNA_pol3_finger"/>
    <property type="match status" value="1"/>
</dbReference>
<dbReference type="GO" id="GO:0008408">
    <property type="term" value="F:3'-5' exonuclease activity"/>
    <property type="evidence" value="ECO:0007669"/>
    <property type="project" value="InterPro"/>
</dbReference>
<dbReference type="InterPro" id="IPR040982">
    <property type="entry name" value="DNA_pol3_finger"/>
</dbReference>
<dbReference type="Gene3D" id="1.10.150.870">
    <property type="match status" value="1"/>
</dbReference>
<dbReference type="Gene3D" id="3.20.20.140">
    <property type="entry name" value="Metal-dependent hydrolases"/>
    <property type="match status" value="1"/>
</dbReference>
<comment type="catalytic activity">
    <reaction evidence="8">
        <text>DNA(n) + a 2'-deoxyribonucleoside 5'-triphosphate = DNA(n+1) + diphosphate</text>
        <dbReference type="Rhea" id="RHEA:22508"/>
        <dbReference type="Rhea" id="RHEA-COMP:17339"/>
        <dbReference type="Rhea" id="RHEA-COMP:17340"/>
        <dbReference type="ChEBI" id="CHEBI:33019"/>
        <dbReference type="ChEBI" id="CHEBI:61560"/>
        <dbReference type="ChEBI" id="CHEBI:173112"/>
        <dbReference type="EC" id="2.7.7.7"/>
    </reaction>
</comment>
<dbReference type="PANTHER" id="PTHR32294:SF0">
    <property type="entry name" value="DNA POLYMERASE III SUBUNIT ALPHA"/>
    <property type="match status" value="1"/>
</dbReference>
<sequence length="1172" mass="130659">MKVPKFVHLHVHTEYSLLDGLSKINKLFDHVKENGMEAVAITDHGAMYGVVEFYKRGLKEGVKPVIGMEGYTTNINHRERPERGKFQNFHLLLLAKDNEGYQNLMKLTSLAHLEGYYYRPRVDRETLAKYSKGLICTSACPQGEIGQALISGNYEEAKKAAEWFSGVFGTDYYLEVQRHEYAKFIAGVENAQLKSELAKMAENEKAIFQGVKKLSRELGIPVVATNDAHYVKAEDATAQDSLVCIATGKNVSDLTRLRFIDSPSYYLKTPKEMAELFSDLPEALENSVKIAEKCDVSLTLDKWFFPKYELTEGKTPDEELTVRAREGLKARIAKPAKEVRERLEYELTTIKEKGYSTYFLIVSDMARWADQMGIVTNTRGSTAGSLVAYAIGIVNINPLTYELPFERFLTPWRPSPPDIDLDIADDRREEVINYIGEKYGHDKVAQICTFGRMLARAAVRDIARVLGYPYSMGDRIAKLIPIGSQGFPMNIEKALTVSPDLKRLYEADADAKKIIELAKQVEGNARHVSVHAAGVVIAPSDITDFTPVQLDPEGKKIITQYDMDALDPNVSPGEAVGLLKFDLLGLRNLSILGASMTIVKETRGVDINLQQIPTTDKKTFEMLSRGDTMGAFQLSGSGMTRYLKELKPTRVEDLMAMVALYRPGPMAQIPEYIERKNNPKKISYFDPRMKDYLEKSYGLIVYQDDVFTTAINIAGYSWEEADKFRKAVGKKIPAEMEKQKQKFIEGAEAKGMKRQKAEELFRLIEPFSGYGFNKAHAASYGMVAYQTAYMKANFPVEFMAALLTAESNDPEKISSAVNECRRLGVKVLPPDINESDVGFNIVTDKGSKSGRAIRFGLSAIKNVGKAAIEAILEARKNGRFNSFAELISRLDARRVNKKVLESLIKVGALSSFGGRAALLYSIDEIRSRVVKPKGSAGQQDLFGESDIVKSKESASALIRTDVSEFSQDELQTLERQLLGFSLSAKPLGDLISPFSHEATHKIFEISPHESLGENVRIACVVTQVRIVVTKTSGAEMAFVRVEDDTGSLELVVFPRIFNETRSYWVDFKPLLISGRVDSREESPTLIVEAIKTQEEVGESQKNVFIKIPDKAGHEELKKLKSLLLSHPGGMSVTLVFAGKSQKVNLPLKNNGLPLKIAWTEELARSIADILEA</sequence>
<comment type="subcellular location">
    <subcellularLocation>
        <location evidence="1">Cytoplasm</location>
    </subcellularLocation>
</comment>
<evidence type="ECO:0000259" key="9">
    <source>
        <dbReference type="SMART" id="SM00481"/>
    </source>
</evidence>
<evidence type="ECO:0000256" key="2">
    <source>
        <dbReference type="ARBA" id="ARBA00012417"/>
    </source>
</evidence>
<evidence type="ECO:0000313" key="11">
    <source>
        <dbReference type="Proteomes" id="UP000178330"/>
    </source>
</evidence>
<dbReference type="GO" id="GO:0003676">
    <property type="term" value="F:nucleic acid binding"/>
    <property type="evidence" value="ECO:0007669"/>
    <property type="project" value="InterPro"/>
</dbReference>